<comment type="caution">
    <text evidence="1">The sequence shown here is derived from an EMBL/GenBank/DDBJ whole genome shotgun (WGS) entry which is preliminary data.</text>
</comment>
<dbReference type="Proteomes" id="UP001054945">
    <property type="component" value="Unassembled WGS sequence"/>
</dbReference>
<gene>
    <name evidence="1" type="ORF">CEXT_8091</name>
</gene>
<dbReference type="EMBL" id="BPLR01006761">
    <property type="protein sequence ID" value="GIY12233.1"/>
    <property type="molecule type" value="Genomic_DNA"/>
</dbReference>
<proteinExistence type="predicted"/>
<organism evidence="1 2">
    <name type="scientific">Caerostris extrusa</name>
    <name type="common">Bark spider</name>
    <name type="synonym">Caerostris bankana</name>
    <dbReference type="NCBI Taxonomy" id="172846"/>
    <lineage>
        <taxon>Eukaryota</taxon>
        <taxon>Metazoa</taxon>
        <taxon>Ecdysozoa</taxon>
        <taxon>Arthropoda</taxon>
        <taxon>Chelicerata</taxon>
        <taxon>Arachnida</taxon>
        <taxon>Araneae</taxon>
        <taxon>Araneomorphae</taxon>
        <taxon>Entelegynae</taxon>
        <taxon>Araneoidea</taxon>
        <taxon>Araneidae</taxon>
        <taxon>Caerostris</taxon>
    </lineage>
</organism>
<evidence type="ECO:0000313" key="1">
    <source>
        <dbReference type="EMBL" id="GIY12233.1"/>
    </source>
</evidence>
<sequence>MTNSPRREYLLEWVSRFENLPYCRVCKIHNANLKSNQLKILLHVQLVRYPLTMIRLIALKTLRNLIESIRLRQNLLKNTENDKINTENKYAMLSTAVTDESEETVIVEEASSIHGLTAVKLARNA</sequence>
<dbReference type="AlphaFoldDB" id="A0AAV4QQ97"/>
<name>A0AAV4QQ97_CAEEX</name>
<reference evidence="1 2" key="1">
    <citation type="submission" date="2021-06" db="EMBL/GenBank/DDBJ databases">
        <title>Caerostris extrusa draft genome.</title>
        <authorList>
            <person name="Kono N."/>
            <person name="Arakawa K."/>
        </authorList>
    </citation>
    <scope>NUCLEOTIDE SEQUENCE [LARGE SCALE GENOMIC DNA]</scope>
</reference>
<evidence type="ECO:0000313" key="2">
    <source>
        <dbReference type="Proteomes" id="UP001054945"/>
    </source>
</evidence>
<keyword evidence="2" id="KW-1185">Reference proteome</keyword>
<protein>
    <submittedName>
        <fullName evidence="1">Uncharacterized protein</fullName>
    </submittedName>
</protein>
<accession>A0AAV4QQ97</accession>